<dbReference type="GeneID" id="109745861"/>
<dbReference type="GO" id="GO:0031146">
    <property type="term" value="P:SCF-dependent proteasomal ubiquitin-dependent protein catabolic process"/>
    <property type="evidence" value="ECO:0007669"/>
    <property type="project" value="EnsemblPlants"/>
</dbReference>
<dbReference type="PANTHER" id="PTHR13318">
    <property type="entry name" value="PARTNER OF PAIRED, ISOFORM B-RELATED"/>
    <property type="match status" value="1"/>
</dbReference>
<dbReference type="SUPFAM" id="SSF52047">
    <property type="entry name" value="RNI-like"/>
    <property type="match status" value="1"/>
</dbReference>
<dbReference type="Gramene" id="AET7Gv20279600.6">
    <property type="protein sequence ID" value="AET7Gv20279600.6"/>
    <property type="gene ID" value="AET7Gv20279600"/>
</dbReference>
<dbReference type="RefSeq" id="XP_040251861.1">
    <property type="nucleotide sequence ID" value="XM_040395927.3"/>
</dbReference>
<dbReference type="Gene3D" id="1.20.1280.50">
    <property type="match status" value="1"/>
</dbReference>
<organism evidence="7 8">
    <name type="scientific">Aegilops tauschii subsp. strangulata</name>
    <name type="common">Goatgrass</name>
    <dbReference type="NCBI Taxonomy" id="200361"/>
    <lineage>
        <taxon>Eukaryota</taxon>
        <taxon>Viridiplantae</taxon>
        <taxon>Streptophyta</taxon>
        <taxon>Embryophyta</taxon>
        <taxon>Tracheophyta</taxon>
        <taxon>Spermatophyta</taxon>
        <taxon>Magnoliopsida</taxon>
        <taxon>Liliopsida</taxon>
        <taxon>Poales</taxon>
        <taxon>Poaceae</taxon>
        <taxon>BOP clade</taxon>
        <taxon>Pooideae</taxon>
        <taxon>Triticodae</taxon>
        <taxon>Triticeae</taxon>
        <taxon>Triticinae</taxon>
        <taxon>Aegilops</taxon>
    </lineage>
</organism>
<dbReference type="GO" id="GO:0019005">
    <property type="term" value="C:SCF ubiquitin ligase complex"/>
    <property type="evidence" value="ECO:0007669"/>
    <property type="project" value="EnsemblPlants"/>
</dbReference>
<keyword evidence="5" id="KW-0539">Nucleus</keyword>
<evidence type="ECO:0000256" key="5">
    <source>
        <dbReference type="ARBA" id="ARBA00023242"/>
    </source>
</evidence>
<dbReference type="GO" id="GO:0061137">
    <property type="term" value="P:bud dilation"/>
    <property type="evidence" value="ECO:0007669"/>
    <property type="project" value="EnsemblPlants"/>
</dbReference>
<dbReference type="InterPro" id="IPR006553">
    <property type="entry name" value="Leu-rich_rpt_Cys-con_subtyp"/>
</dbReference>
<dbReference type="KEGG" id="ats:109745861"/>
<keyword evidence="8" id="KW-1185">Reference proteome</keyword>
<dbReference type="Gene3D" id="3.80.10.10">
    <property type="entry name" value="Ribonuclease Inhibitor"/>
    <property type="match status" value="1"/>
</dbReference>
<dbReference type="GO" id="GO:0005634">
    <property type="term" value="C:nucleus"/>
    <property type="evidence" value="ECO:0007669"/>
    <property type="project" value="UniProtKB-SubCell"/>
</dbReference>
<dbReference type="EnsemblPlants" id="AET7Gv20279600.1">
    <property type="protein sequence ID" value="AET7Gv20279600.1"/>
    <property type="gene ID" value="AET7Gv20279600"/>
</dbReference>
<dbReference type="EnsemblPlants" id="AET7Gv20279600.5">
    <property type="protein sequence ID" value="AET7Gv20279600.5"/>
    <property type="gene ID" value="AET7Gv20279600"/>
</dbReference>
<name>A0A453QQT2_AEGTS</name>
<dbReference type="Gramene" id="AET7Gv20279600.8">
    <property type="protein sequence ID" value="AET7Gv20279600.8"/>
    <property type="gene ID" value="AET7Gv20279600"/>
</dbReference>
<dbReference type="InterPro" id="IPR036047">
    <property type="entry name" value="F-box-like_dom_sf"/>
</dbReference>
<dbReference type="FunFam" id="3.80.10.10:FF:000712">
    <property type="entry name" value="F-box/LRR-repeat MAX2 homolog"/>
    <property type="match status" value="1"/>
</dbReference>
<evidence type="ECO:0000313" key="7">
    <source>
        <dbReference type="EnsemblPlants" id="AET7Gv20279600.8"/>
    </source>
</evidence>
<feature type="compositionally biased region" description="Polar residues" evidence="6">
    <location>
        <begin position="477"/>
        <end position="486"/>
    </location>
</feature>
<accession>A0A453QQT2</accession>
<dbReference type="OrthoDB" id="550575at2759"/>
<evidence type="ECO:0000256" key="2">
    <source>
        <dbReference type="ARBA" id="ARBA00022614"/>
    </source>
</evidence>
<dbReference type="AlphaFoldDB" id="A0A453QQT2"/>
<dbReference type="Gramene" id="AET7Gv20279600.9">
    <property type="protein sequence ID" value="AET7Gv20279600.9"/>
    <property type="gene ID" value="AET7Gv20279600"/>
</dbReference>
<dbReference type="SMART" id="SM00367">
    <property type="entry name" value="LRR_CC"/>
    <property type="match status" value="3"/>
</dbReference>
<comment type="subcellular location">
    <subcellularLocation>
        <location evidence="1">Nucleus</location>
    </subcellularLocation>
</comment>
<dbReference type="EnsemblPlants" id="AET7Gv20279600.2">
    <property type="protein sequence ID" value="AET7Gv20279600.2"/>
    <property type="gene ID" value="AET7Gv20279600"/>
</dbReference>
<keyword evidence="3" id="KW-0677">Repeat</keyword>
<dbReference type="STRING" id="200361.A0A453QQT2"/>
<evidence type="ECO:0000313" key="8">
    <source>
        <dbReference type="Proteomes" id="UP000015105"/>
    </source>
</evidence>
<dbReference type="RefSeq" id="XP_073360923.1">
    <property type="nucleotide sequence ID" value="XM_073504822.1"/>
</dbReference>
<sequence length="723" mass="78655">MAEAAEAGVAAAGAASALLDLPEPLLLLILGSLHDPRSRHRASMACRRLLAAERATRAAMALRGDPRTPDFLLLPPAFCFPALERLDLSLASPWGHPLLSSASRVAGAPASASSNHLPLSPEEAAERNAFVAARLAAYFPAVARLAVYCRDPSTLASLAPCWRATLRAVKLVRWHQRPLDLPGGADLEPLLGSCPALAALDLSEFYCWTEDVVPALDAHPAAAARLTDLDLGLAGASNGFHAAELGAIATACPGLRRLVAPCVFNPRYVDHVGDDALRSLAVSCPRLTVLRLSEPFEPASTSQREEAGITAVGLVAFFAALPGLEDLTLDLQHNVLEAAPAMEELARRCPRIKVLTLGCFQGLCKAAWLHLDGVAVCGGLELLCIKNCEDLTDASLAAIGRGCGRLAKFAIQGCNLVTSDGIRRLAVALRPTLKEVSVLHCRFLHTAACLAALNPIRDRIESLEINCDWEEVEQPSSSCVANGTTGSDHEDDEPSEMAYQSAPKKCRFSYLEMDNYESWEMLRSLSLWCPAGQLLSPLISAGLDSCPVLEKISIKVEGDLRTCPRPFHGSAFGLSDLGAFQALAKMKLDLSEAVGYALTAPTGHMDLSQWERFYLSGIESLLSLYELDYWPPQDKDVNHRSLSLPAVALFQHSIGLRKLFIHGTTHEHFMSFFQKMPNLRDVQLREDYYPAPENDMMITEMRAESCLRFEQQLNNRQFRQIPD</sequence>
<evidence type="ECO:0008006" key="9">
    <source>
        <dbReference type="Google" id="ProtNLM"/>
    </source>
</evidence>
<evidence type="ECO:0000256" key="4">
    <source>
        <dbReference type="ARBA" id="ARBA00022786"/>
    </source>
</evidence>
<dbReference type="Gramene" id="AET7Gv20279600.4">
    <property type="protein sequence ID" value="AET7Gv20279600.4"/>
    <property type="gene ID" value="AET7Gv20279600"/>
</dbReference>
<dbReference type="EnsemblPlants" id="AET7Gv20279600.8">
    <property type="protein sequence ID" value="AET7Gv20279600.8"/>
    <property type="gene ID" value="AET7Gv20279600"/>
</dbReference>
<dbReference type="Gramene" id="AET7Gv20279600.2">
    <property type="protein sequence ID" value="AET7Gv20279600.2"/>
    <property type="gene ID" value="AET7Gv20279600"/>
</dbReference>
<reference evidence="7" key="4">
    <citation type="submission" date="2019-03" db="UniProtKB">
        <authorList>
            <consortium name="EnsemblPlants"/>
        </authorList>
    </citation>
    <scope>IDENTIFICATION</scope>
</reference>
<protein>
    <recommendedName>
        <fullName evidence="9">F-box domain-containing protein</fullName>
    </recommendedName>
</protein>
<dbReference type="SUPFAM" id="SSF81383">
    <property type="entry name" value="F-box domain"/>
    <property type="match status" value="1"/>
</dbReference>
<dbReference type="FunFam" id="1.20.1280.50:FF:000023">
    <property type="entry name" value="F-box/LRR-repeat protein 4"/>
    <property type="match status" value="1"/>
</dbReference>
<evidence type="ECO:0000256" key="6">
    <source>
        <dbReference type="SAM" id="MobiDB-lite"/>
    </source>
</evidence>
<dbReference type="EnsemblPlants" id="AET7Gv20279600.4">
    <property type="protein sequence ID" value="AET7Gv20279600.4"/>
    <property type="gene ID" value="AET7Gv20279600"/>
</dbReference>
<dbReference type="EnsemblPlants" id="AET7Gv20279600.9">
    <property type="protein sequence ID" value="AET7Gv20279600.9"/>
    <property type="gene ID" value="AET7Gv20279600"/>
</dbReference>
<dbReference type="Gramene" id="AET7Gv20279600.1">
    <property type="protein sequence ID" value="AET7Gv20279600.1"/>
    <property type="gene ID" value="AET7Gv20279600"/>
</dbReference>
<keyword evidence="4" id="KW-0833">Ubl conjugation pathway</keyword>
<reference evidence="7" key="5">
    <citation type="journal article" date="2021" name="G3 (Bethesda)">
        <title>Aegilops tauschii genome assembly Aet v5.0 features greater sequence contiguity and improved annotation.</title>
        <authorList>
            <person name="Wang L."/>
            <person name="Zhu T."/>
            <person name="Rodriguez J.C."/>
            <person name="Deal K.R."/>
            <person name="Dubcovsky J."/>
            <person name="McGuire P.E."/>
            <person name="Lux T."/>
            <person name="Spannagl M."/>
            <person name="Mayer K.F.X."/>
            <person name="Baldrich P."/>
            <person name="Meyers B.C."/>
            <person name="Huo N."/>
            <person name="Gu Y.Q."/>
            <person name="Zhou H."/>
            <person name="Devos K.M."/>
            <person name="Bennetzen J.L."/>
            <person name="Unver T."/>
            <person name="Budak H."/>
            <person name="Gulick P.J."/>
            <person name="Galiba G."/>
            <person name="Kalapos B."/>
            <person name="Nelson D.R."/>
            <person name="Li P."/>
            <person name="You F.M."/>
            <person name="Luo M.C."/>
            <person name="Dvorak J."/>
        </authorList>
    </citation>
    <scope>NUCLEOTIDE SEQUENCE [LARGE SCALE GENOMIC DNA]</scope>
    <source>
        <strain evidence="7">cv. AL8/78</strain>
    </source>
</reference>
<feature type="region of interest" description="Disordered" evidence="6">
    <location>
        <begin position="477"/>
        <end position="496"/>
    </location>
</feature>
<dbReference type="RefSeq" id="XP_073360922.1">
    <property type="nucleotide sequence ID" value="XM_073504821.1"/>
</dbReference>
<dbReference type="GO" id="GO:1900618">
    <property type="term" value="P:regulation of shoot system morphogenesis"/>
    <property type="evidence" value="ECO:0007669"/>
    <property type="project" value="EnsemblPlants"/>
</dbReference>
<dbReference type="Gramene" id="AET7Gv20279600.5">
    <property type="protein sequence ID" value="AET7Gv20279600.5"/>
    <property type="gene ID" value="AET7Gv20279600"/>
</dbReference>
<dbReference type="OMA" id="AQDMDVN"/>
<reference evidence="8" key="1">
    <citation type="journal article" date="2014" name="Science">
        <title>Ancient hybridizations among the ancestral genomes of bread wheat.</title>
        <authorList>
            <consortium name="International Wheat Genome Sequencing Consortium,"/>
            <person name="Marcussen T."/>
            <person name="Sandve S.R."/>
            <person name="Heier L."/>
            <person name="Spannagl M."/>
            <person name="Pfeifer M."/>
            <person name="Jakobsen K.S."/>
            <person name="Wulff B.B."/>
            <person name="Steuernagel B."/>
            <person name="Mayer K.F."/>
            <person name="Olsen O.A."/>
        </authorList>
    </citation>
    <scope>NUCLEOTIDE SEQUENCE [LARGE SCALE GENOMIC DNA]</scope>
    <source>
        <strain evidence="8">cv. AL8/78</strain>
    </source>
</reference>
<dbReference type="InterPro" id="IPR032675">
    <property type="entry name" value="LRR_dom_sf"/>
</dbReference>
<reference evidence="8" key="2">
    <citation type="journal article" date="2017" name="Nat. Plants">
        <title>The Aegilops tauschii genome reveals multiple impacts of transposons.</title>
        <authorList>
            <person name="Zhao G."/>
            <person name="Zou C."/>
            <person name="Li K."/>
            <person name="Wang K."/>
            <person name="Li T."/>
            <person name="Gao L."/>
            <person name="Zhang X."/>
            <person name="Wang H."/>
            <person name="Yang Z."/>
            <person name="Liu X."/>
            <person name="Jiang W."/>
            <person name="Mao L."/>
            <person name="Kong X."/>
            <person name="Jiao Y."/>
            <person name="Jia J."/>
        </authorList>
    </citation>
    <scope>NUCLEOTIDE SEQUENCE [LARGE SCALE GENOMIC DNA]</scope>
    <source>
        <strain evidence="8">cv. AL8/78</strain>
    </source>
</reference>
<dbReference type="Proteomes" id="UP000015105">
    <property type="component" value="Chromosome 7D"/>
</dbReference>
<reference evidence="7" key="3">
    <citation type="journal article" date="2017" name="Nature">
        <title>Genome sequence of the progenitor of the wheat D genome Aegilops tauschii.</title>
        <authorList>
            <person name="Luo M.C."/>
            <person name="Gu Y.Q."/>
            <person name="Puiu D."/>
            <person name="Wang H."/>
            <person name="Twardziok S.O."/>
            <person name="Deal K.R."/>
            <person name="Huo N."/>
            <person name="Zhu T."/>
            <person name="Wang L."/>
            <person name="Wang Y."/>
            <person name="McGuire P.E."/>
            <person name="Liu S."/>
            <person name="Long H."/>
            <person name="Ramasamy R.K."/>
            <person name="Rodriguez J.C."/>
            <person name="Van S.L."/>
            <person name="Yuan L."/>
            <person name="Wang Z."/>
            <person name="Xia Z."/>
            <person name="Xiao L."/>
            <person name="Anderson O.D."/>
            <person name="Ouyang S."/>
            <person name="Liang Y."/>
            <person name="Zimin A.V."/>
            <person name="Pertea G."/>
            <person name="Qi P."/>
            <person name="Bennetzen J.L."/>
            <person name="Dai X."/>
            <person name="Dawson M.W."/>
            <person name="Muller H.G."/>
            <person name="Kugler K."/>
            <person name="Rivarola-Duarte L."/>
            <person name="Spannagl M."/>
            <person name="Mayer K.F.X."/>
            <person name="Lu F.H."/>
            <person name="Bevan M.W."/>
            <person name="Leroy P."/>
            <person name="Li P."/>
            <person name="You F.M."/>
            <person name="Sun Q."/>
            <person name="Liu Z."/>
            <person name="Lyons E."/>
            <person name="Wicker T."/>
            <person name="Salzberg S.L."/>
            <person name="Devos K.M."/>
            <person name="Dvorak J."/>
        </authorList>
    </citation>
    <scope>NUCLEOTIDE SEQUENCE [LARGE SCALE GENOMIC DNA]</scope>
    <source>
        <strain evidence="7">cv. AL8/78</strain>
    </source>
</reference>
<evidence type="ECO:0000256" key="3">
    <source>
        <dbReference type="ARBA" id="ARBA00022737"/>
    </source>
</evidence>
<dbReference type="EnsemblPlants" id="AET7Gv20279600.6">
    <property type="protein sequence ID" value="AET7Gv20279600.6"/>
    <property type="gene ID" value="AET7Gv20279600"/>
</dbReference>
<evidence type="ECO:0000256" key="1">
    <source>
        <dbReference type="ARBA" id="ARBA00004123"/>
    </source>
</evidence>
<dbReference type="PANTHER" id="PTHR13318:SF245">
    <property type="entry name" value="F-BOX_LRR-REPEAT MAX2 HOMOLOG"/>
    <property type="match status" value="1"/>
</dbReference>
<keyword evidence="2" id="KW-0433">Leucine-rich repeat</keyword>
<proteinExistence type="predicted"/>